<gene>
    <name evidence="2" type="ORF">ADUPG1_011690</name>
</gene>
<feature type="compositionally biased region" description="Basic and acidic residues" evidence="1">
    <location>
        <begin position="25"/>
        <end position="46"/>
    </location>
</feature>
<dbReference type="EMBL" id="BQXS01012193">
    <property type="protein sequence ID" value="GKT20189.1"/>
    <property type="molecule type" value="Genomic_DNA"/>
</dbReference>
<evidence type="ECO:0000256" key="1">
    <source>
        <dbReference type="SAM" id="MobiDB-lite"/>
    </source>
</evidence>
<feature type="non-terminal residue" evidence="2">
    <location>
        <position position="1"/>
    </location>
</feature>
<dbReference type="Proteomes" id="UP001057375">
    <property type="component" value="Unassembled WGS sequence"/>
</dbReference>
<keyword evidence="3" id="KW-1185">Reference proteome</keyword>
<comment type="caution">
    <text evidence="2">The sequence shown here is derived from an EMBL/GenBank/DDBJ whole genome shotgun (WGS) entry which is preliminary data.</text>
</comment>
<evidence type="ECO:0000313" key="2">
    <source>
        <dbReference type="EMBL" id="GKT20189.1"/>
    </source>
</evidence>
<evidence type="ECO:0000313" key="3">
    <source>
        <dbReference type="Proteomes" id="UP001057375"/>
    </source>
</evidence>
<feature type="non-terminal residue" evidence="2">
    <location>
        <position position="313"/>
    </location>
</feature>
<proteinExistence type="predicted"/>
<name>A0ABQ5K0I9_9EUKA</name>
<protein>
    <submittedName>
        <fullName evidence="2">Uncharacterized protein</fullName>
    </submittedName>
</protein>
<accession>A0ABQ5K0I9</accession>
<feature type="region of interest" description="Disordered" evidence="1">
    <location>
        <begin position="25"/>
        <end position="85"/>
    </location>
</feature>
<feature type="compositionally biased region" description="Basic and acidic residues" evidence="1">
    <location>
        <begin position="53"/>
        <end position="67"/>
    </location>
</feature>
<organism evidence="2 3">
    <name type="scientific">Aduncisulcus paluster</name>
    <dbReference type="NCBI Taxonomy" id="2918883"/>
    <lineage>
        <taxon>Eukaryota</taxon>
        <taxon>Metamonada</taxon>
        <taxon>Carpediemonas-like organisms</taxon>
        <taxon>Aduncisulcus</taxon>
    </lineage>
</organism>
<feature type="compositionally biased region" description="Polar residues" evidence="1">
    <location>
        <begin position="72"/>
        <end position="85"/>
    </location>
</feature>
<sequence>RDAWSSEDLEDTFDKEDERLQILQKEAQHADEGEGDRVEDHQEQKIGKRRSGMHIDKSQAKAYDIRDKKRPSSSQIGQQFSQPSVNASFQSKKALGDLFSEPQTEKYRISLDYSLKDLKDTCDELYICYVGKMGQCAQKKKIELVNAYSSPFNLIGLLSNTISEFMDQNRDISTLRELSTVKLDSLIADFAKYNKVTSNLNLEFSLEEPTFDISLFSKSHPDDGSKVDKEEEKKPVNDLSKLELEIGRTFSIDLKCSDTSGSVEAVQLLELLNQARVDENLLFISYSQVSGSGKTHTFVKAHKKVYKKHETRV</sequence>
<reference evidence="2" key="1">
    <citation type="submission" date="2022-03" db="EMBL/GenBank/DDBJ databases">
        <title>Draft genome sequence of Aduncisulcus paluster, a free-living microaerophilic Fornicata.</title>
        <authorList>
            <person name="Yuyama I."/>
            <person name="Kume K."/>
            <person name="Tamura T."/>
            <person name="Inagaki Y."/>
            <person name="Hashimoto T."/>
        </authorList>
    </citation>
    <scope>NUCLEOTIDE SEQUENCE</scope>
    <source>
        <strain evidence="2">NY0171</strain>
    </source>
</reference>